<dbReference type="RefSeq" id="WP_036064712.1">
    <property type="nucleotide sequence ID" value="NZ_AODD01000002.1"/>
</dbReference>
<evidence type="ECO:0000313" key="2">
    <source>
        <dbReference type="Proteomes" id="UP000019253"/>
    </source>
</evidence>
<reference evidence="1 2" key="1">
    <citation type="journal article" date="2014" name="Int. J. Syst. Evol. Microbiol.">
        <title>Listeria floridensis sp. nov., Listeria aquatica sp. nov., Listeria cornellensis sp. nov., Listeria riparia sp. nov. and Listeria grandensis sp. nov., from agricultural and natural environments.</title>
        <authorList>
            <person name="den Bakker H.C."/>
            <person name="Warchocki S."/>
            <person name="Wright E.M."/>
            <person name="Allred A.F."/>
            <person name="Ahlstrom C."/>
            <person name="Manuel C.S."/>
            <person name="Stasiewicz M.J."/>
            <person name="Burrell A."/>
            <person name="Roof S."/>
            <person name="Strawn L."/>
            <person name="Fortes E.D."/>
            <person name="Nightingale K.K."/>
            <person name="Kephart D."/>
            <person name="Wiedmann M."/>
        </authorList>
    </citation>
    <scope>NUCLEOTIDE SEQUENCE [LARGE SCALE GENOMIC DNA]</scope>
    <source>
        <strain evidence="2">FSL F6-971</strain>
    </source>
</reference>
<name>W7BC66_9LIST</name>
<gene>
    <name evidence="1" type="ORF">PGRAN_02450</name>
</gene>
<dbReference type="AlphaFoldDB" id="W7BC66"/>
<protein>
    <submittedName>
        <fullName evidence="1">Uncharacterized protein</fullName>
    </submittedName>
</protein>
<dbReference type="PATRIC" id="fig|1265819.5.peg.488"/>
<proteinExistence type="predicted"/>
<organism evidence="1 2">
    <name type="scientific">Listeria grandensis FSL F6-0971</name>
    <dbReference type="NCBI Taxonomy" id="1265819"/>
    <lineage>
        <taxon>Bacteria</taxon>
        <taxon>Bacillati</taxon>
        <taxon>Bacillota</taxon>
        <taxon>Bacilli</taxon>
        <taxon>Bacillales</taxon>
        <taxon>Listeriaceae</taxon>
        <taxon>Listeria</taxon>
    </lineage>
</organism>
<dbReference type="Proteomes" id="UP000019253">
    <property type="component" value="Unassembled WGS sequence"/>
</dbReference>
<accession>W7BC66</accession>
<evidence type="ECO:0000313" key="1">
    <source>
        <dbReference type="EMBL" id="EUJ24719.1"/>
    </source>
</evidence>
<sequence>MINIGDDALSVILENIEKDKELYLQIVEEAPKNEKMICALEKLGVAENDMPQFAILIAGMAISYHY</sequence>
<dbReference type="EMBL" id="AODD01000002">
    <property type="protein sequence ID" value="EUJ24719.1"/>
    <property type="molecule type" value="Genomic_DNA"/>
</dbReference>
<comment type="caution">
    <text evidence="1">The sequence shown here is derived from an EMBL/GenBank/DDBJ whole genome shotgun (WGS) entry which is preliminary data.</text>
</comment>
<keyword evidence="2" id="KW-1185">Reference proteome</keyword>